<dbReference type="InterPro" id="IPR056884">
    <property type="entry name" value="NPHP3-like_N"/>
</dbReference>
<evidence type="ECO:0000256" key="2">
    <source>
        <dbReference type="SAM" id="MobiDB-lite"/>
    </source>
</evidence>
<feature type="compositionally biased region" description="Polar residues" evidence="2">
    <location>
        <begin position="802"/>
        <end position="819"/>
    </location>
</feature>
<sequence length="834" mass="95164">MTIFPNAHNFTINNGSFPNVAGDLNYNFHGKGEEQDYTGLKILYKNAVRGAFYNSEQRFPPPNCHVGTRTQVLEILTSWITDVADSTSIYWLYGAAGVGKSAVAQTISEKFAASHLAATFFFARADPSRNNLNSFLITISYQLATSPALGPLLNYPIGLAVRENPSIVHAVLEEQFRDLIVLPCIWLTTTCRLTTEQWKDLPRLIVIDGLDECIDIASQERLLSIIRQAKTATPPLPFEFLICSRPEPRIRNAFSHQDFHRILDCTDIGESFESGKDIANYLKHEFSRVRREHGRSMAHTAEDWPGNGIIQQLVQKACGQFIYAATVIKYVGDYDGFPVERLEIILKITVPDDFDSPYPDLDLLYMQILSVCPKTKLFFDVIAHIMRPDDTFFDKFYERTSAFVLEGLFFLPKGKIWALLSRLHSVLLIPENDHDNITIRHASFIDFLTDQRRSGKYCVNTGTQARHERALFYLLTRILNSIINHDGTTCICAHSGFDDYAYTYWSAHLKNIKESSRRILTALNRVDLCGLLNTNLQCRNLNSSLKDSIDTLQSCLNNFQSVVQWAHGLRQSSHRLPILDILIKQYGLFDFGFSISIPSSLITQAKKILMVAGFMIKTHLILYRLSREVLDRADRLQLQMIHSLLTRLPDPPQLDLPSILDSLWPEYLSISSLNMNPPQFDDDDLWNKSGPDIFTKIPVNYVECHKEIGLHCIWILSRIPYHNDVTVHYAKLQWINHILNAHPSDEIWQVLLDNMVLLNKEDARRALEWAEGAKESQNELAQQLIMRIRSHLEPRPVKVASDGSQSRRGTDSKSVNGRASQKVKHRWMKKLCCS</sequence>
<dbReference type="PANTHER" id="PTHR10039:SF14">
    <property type="entry name" value="NACHT DOMAIN-CONTAINING PROTEIN"/>
    <property type="match status" value="1"/>
</dbReference>
<feature type="domain" description="Nephrocystin 3-like N-terminal" evidence="3">
    <location>
        <begin position="76"/>
        <end position="245"/>
    </location>
</feature>
<proteinExistence type="predicted"/>
<organism evidence="4 5">
    <name type="scientific">Gymnopus androsaceus JB14</name>
    <dbReference type="NCBI Taxonomy" id="1447944"/>
    <lineage>
        <taxon>Eukaryota</taxon>
        <taxon>Fungi</taxon>
        <taxon>Dikarya</taxon>
        <taxon>Basidiomycota</taxon>
        <taxon>Agaricomycotina</taxon>
        <taxon>Agaricomycetes</taxon>
        <taxon>Agaricomycetidae</taxon>
        <taxon>Agaricales</taxon>
        <taxon>Marasmiineae</taxon>
        <taxon>Omphalotaceae</taxon>
        <taxon>Gymnopus</taxon>
    </lineage>
</organism>
<reference evidence="4" key="1">
    <citation type="journal article" date="2019" name="Environ. Microbiol.">
        <title>Fungal ecological strategies reflected in gene transcription - a case study of two litter decomposers.</title>
        <authorList>
            <person name="Barbi F."/>
            <person name="Kohler A."/>
            <person name="Barry K."/>
            <person name="Baskaran P."/>
            <person name="Daum C."/>
            <person name="Fauchery L."/>
            <person name="Ihrmark K."/>
            <person name="Kuo A."/>
            <person name="LaButti K."/>
            <person name="Lipzen A."/>
            <person name="Morin E."/>
            <person name="Grigoriev I.V."/>
            <person name="Henrissat B."/>
            <person name="Lindahl B."/>
            <person name="Martin F."/>
        </authorList>
    </citation>
    <scope>NUCLEOTIDE SEQUENCE</scope>
    <source>
        <strain evidence="4">JB14</strain>
    </source>
</reference>
<dbReference type="Gene3D" id="3.40.50.300">
    <property type="entry name" value="P-loop containing nucleotide triphosphate hydrolases"/>
    <property type="match status" value="1"/>
</dbReference>
<dbReference type="Pfam" id="PF24883">
    <property type="entry name" value="NPHP3_N"/>
    <property type="match status" value="1"/>
</dbReference>
<dbReference type="OrthoDB" id="538223at2759"/>
<dbReference type="AlphaFoldDB" id="A0A6A4I5P4"/>
<name>A0A6A4I5P4_9AGAR</name>
<gene>
    <name evidence="4" type="ORF">BT96DRAFT_1015348</name>
</gene>
<keyword evidence="1" id="KW-0677">Repeat</keyword>
<evidence type="ECO:0000259" key="3">
    <source>
        <dbReference type="Pfam" id="PF24883"/>
    </source>
</evidence>
<dbReference type="PANTHER" id="PTHR10039">
    <property type="entry name" value="AMELOGENIN"/>
    <property type="match status" value="1"/>
</dbReference>
<dbReference type="EMBL" id="ML769406">
    <property type="protein sequence ID" value="KAE9405876.1"/>
    <property type="molecule type" value="Genomic_DNA"/>
</dbReference>
<evidence type="ECO:0000313" key="5">
    <source>
        <dbReference type="Proteomes" id="UP000799118"/>
    </source>
</evidence>
<dbReference type="InterPro" id="IPR027417">
    <property type="entry name" value="P-loop_NTPase"/>
</dbReference>
<feature type="region of interest" description="Disordered" evidence="2">
    <location>
        <begin position="796"/>
        <end position="823"/>
    </location>
</feature>
<evidence type="ECO:0000313" key="4">
    <source>
        <dbReference type="EMBL" id="KAE9405876.1"/>
    </source>
</evidence>
<dbReference type="SUPFAM" id="SSF52540">
    <property type="entry name" value="P-loop containing nucleoside triphosphate hydrolases"/>
    <property type="match status" value="1"/>
</dbReference>
<keyword evidence="5" id="KW-1185">Reference proteome</keyword>
<evidence type="ECO:0000256" key="1">
    <source>
        <dbReference type="ARBA" id="ARBA00022737"/>
    </source>
</evidence>
<protein>
    <recommendedName>
        <fullName evidence="3">Nephrocystin 3-like N-terminal domain-containing protein</fullName>
    </recommendedName>
</protein>
<accession>A0A6A4I5P4</accession>
<dbReference type="Proteomes" id="UP000799118">
    <property type="component" value="Unassembled WGS sequence"/>
</dbReference>